<evidence type="ECO:0000259" key="6">
    <source>
        <dbReference type="PROSITE" id="PS51078"/>
    </source>
</evidence>
<evidence type="ECO:0000256" key="1">
    <source>
        <dbReference type="ARBA" id="ARBA00023015"/>
    </source>
</evidence>
<organism evidence="7 8">
    <name type="scientific">Ectorhizobium quercum</name>
    <dbReference type="NCBI Taxonomy" id="2965071"/>
    <lineage>
        <taxon>Bacteria</taxon>
        <taxon>Pseudomonadati</taxon>
        <taxon>Pseudomonadota</taxon>
        <taxon>Alphaproteobacteria</taxon>
        <taxon>Hyphomicrobiales</taxon>
        <taxon>Rhizobiaceae</taxon>
        <taxon>Ectorhizobium</taxon>
    </lineage>
</organism>
<evidence type="ECO:0000256" key="2">
    <source>
        <dbReference type="ARBA" id="ARBA00023125"/>
    </source>
</evidence>
<dbReference type="Pfam" id="PF01614">
    <property type="entry name" value="IclR_C"/>
    <property type="match status" value="2"/>
</dbReference>
<keyword evidence="3" id="KW-0804">Transcription</keyword>
<name>A0AAE3ST58_9HYPH</name>
<dbReference type="InterPro" id="IPR029016">
    <property type="entry name" value="GAF-like_dom_sf"/>
</dbReference>
<evidence type="ECO:0000313" key="7">
    <source>
        <dbReference type="EMBL" id="MCX8995810.1"/>
    </source>
</evidence>
<dbReference type="EMBL" id="JANFPI010000001">
    <property type="protein sequence ID" value="MCX8995810.1"/>
    <property type="molecule type" value="Genomic_DNA"/>
</dbReference>
<feature type="region of interest" description="Disordered" evidence="4">
    <location>
        <begin position="179"/>
        <end position="205"/>
    </location>
</feature>
<dbReference type="PROSITE" id="PS51077">
    <property type="entry name" value="HTH_ICLR"/>
    <property type="match status" value="2"/>
</dbReference>
<evidence type="ECO:0000256" key="3">
    <source>
        <dbReference type="ARBA" id="ARBA00023163"/>
    </source>
</evidence>
<evidence type="ECO:0000313" key="8">
    <source>
        <dbReference type="Proteomes" id="UP001208771"/>
    </source>
</evidence>
<dbReference type="Proteomes" id="UP001208771">
    <property type="component" value="Unassembled WGS sequence"/>
</dbReference>
<dbReference type="GO" id="GO:0003700">
    <property type="term" value="F:DNA-binding transcription factor activity"/>
    <property type="evidence" value="ECO:0007669"/>
    <property type="project" value="TreeGrafter"/>
</dbReference>
<feature type="domain" description="IclR-ED" evidence="6">
    <location>
        <begin position="80"/>
        <end position="261"/>
    </location>
</feature>
<dbReference type="PROSITE" id="PS51078">
    <property type="entry name" value="ICLR_ED"/>
    <property type="match status" value="2"/>
</dbReference>
<dbReference type="PANTHER" id="PTHR30136:SF24">
    <property type="entry name" value="HTH-TYPE TRANSCRIPTIONAL REPRESSOR ALLR"/>
    <property type="match status" value="1"/>
</dbReference>
<dbReference type="GO" id="GO:0045892">
    <property type="term" value="P:negative regulation of DNA-templated transcription"/>
    <property type="evidence" value="ECO:0007669"/>
    <property type="project" value="TreeGrafter"/>
</dbReference>
<protein>
    <submittedName>
        <fullName evidence="7">Helix-turn-helix domain-containing protein</fullName>
    </submittedName>
</protein>
<dbReference type="Gene3D" id="1.10.10.10">
    <property type="entry name" value="Winged helix-like DNA-binding domain superfamily/Winged helix DNA-binding domain"/>
    <property type="match status" value="2"/>
</dbReference>
<accession>A0AAE3ST58</accession>
<proteinExistence type="predicted"/>
<dbReference type="AlphaFoldDB" id="A0AAE3ST58"/>
<dbReference type="RefSeq" id="WP_306409579.1">
    <property type="nucleotide sequence ID" value="NZ_JANFPI010000001.1"/>
</dbReference>
<keyword evidence="8" id="KW-1185">Reference proteome</keyword>
<sequence length="530" mass="56850">MNFIPETPKATDRRARIAALEKAFAILELFGPDAPELRIADVASRTGMNRSSAQRLLHTLVTSGWLQRDAASGTFSLAHRAGYPAHVYLASNQLIDLTMPLLVELNARTGLSCDLWLLDGDEAVTLARVPSPAASLALAPVGSRIALADAAPGRALLAAMAPDMLARFLSIHTTTADAGASQGLSGRLSAERAAGHASDAPQESEGGHLVAAAFRDAAGQPVAAISVSGLRNAEAARKAAEQLAETVARINELRVTRAVHPANIEPNTRYTWPLVDDAGDPLAVTAVAKSLYLMQFFHPAVPLMTLTELSRQTGFPVPTVQRITDTLIGLGYLERDDRKRAFHVSVRSLDLLYRLQMGSSLIRSIWPRLVRLREECGLRCSFCILDGSEIVHLLHIQSRPQPAFRTAYPGRRLPAVSSSGGRAILSWLPEDEMDAILANSAVEPGTPHTVTDKQAIRAEIVAARPRGIAFTDRQSIRDEVNVAAAVPGPHGRPCGAIVVSAPVRSWSVERLEREVVPLLVSHARGGLLTG</sequence>
<dbReference type="Pfam" id="PF09339">
    <property type="entry name" value="HTH_IclR"/>
    <property type="match status" value="2"/>
</dbReference>
<keyword evidence="2" id="KW-0238">DNA-binding</keyword>
<dbReference type="InterPro" id="IPR005471">
    <property type="entry name" value="Tscrpt_reg_IclR_N"/>
</dbReference>
<dbReference type="InterPro" id="IPR036390">
    <property type="entry name" value="WH_DNA-bd_sf"/>
</dbReference>
<dbReference type="SUPFAM" id="SSF55781">
    <property type="entry name" value="GAF domain-like"/>
    <property type="match status" value="2"/>
</dbReference>
<reference evidence="7" key="1">
    <citation type="submission" date="2022-07" db="EMBL/GenBank/DDBJ databases">
        <title>Ectorhizobium quercum gen.nov., sp. nov.</title>
        <authorList>
            <person name="Ma T."/>
            <person name="Li Y."/>
        </authorList>
    </citation>
    <scope>NUCLEOTIDE SEQUENCE</scope>
    <source>
        <strain evidence="7">BDR2-2</strain>
    </source>
</reference>
<dbReference type="SMART" id="SM00346">
    <property type="entry name" value="HTH_ICLR"/>
    <property type="match status" value="2"/>
</dbReference>
<dbReference type="SUPFAM" id="SSF46785">
    <property type="entry name" value="Winged helix' DNA-binding domain"/>
    <property type="match status" value="2"/>
</dbReference>
<gene>
    <name evidence="7" type="ORF">NOF55_01675</name>
</gene>
<comment type="caution">
    <text evidence="7">The sequence shown here is derived from an EMBL/GenBank/DDBJ whole genome shotgun (WGS) entry which is preliminary data.</text>
</comment>
<feature type="domain" description="IclR-ED" evidence="6">
    <location>
        <begin position="347"/>
        <end position="530"/>
    </location>
</feature>
<feature type="domain" description="HTH iclR-type" evidence="5">
    <location>
        <begin position="284"/>
        <end position="346"/>
    </location>
</feature>
<evidence type="ECO:0000259" key="5">
    <source>
        <dbReference type="PROSITE" id="PS51077"/>
    </source>
</evidence>
<keyword evidence="1" id="KW-0805">Transcription regulation</keyword>
<dbReference type="Gene3D" id="3.30.450.40">
    <property type="match status" value="2"/>
</dbReference>
<dbReference type="GO" id="GO:0003677">
    <property type="term" value="F:DNA binding"/>
    <property type="evidence" value="ECO:0007669"/>
    <property type="project" value="UniProtKB-KW"/>
</dbReference>
<evidence type="ECO:0000256" key="4">
    <source>
        <dbReference type="SAM" id="MobiDB-lite"/>
    </source>
</evidence>
<dbReference type="InterPro" id="IPR036388">
    <property type="entry name" value="WH-like_DNA-bd_sf"/>
</dbReference>
<feature type="domain" description="HTH iclR-type" evidence="5">
    <location>
        <begin position="17"/>
        <end position="79"/>
    </location>
</feature>
<dbReference type="InterPro" id="IPR014757">
    <property type="entry name" value="Tscrpt_reg_IclR_C"/>
</dbReference>
<dbReference type="InterPro" id="IPR050707">
    <property type="entry name" value="HTH_MetabolicPath_Reg"/>
</dbReference>
<dbReference type="PANTHER" id="PTHR30136">
    <property type="entry name" value="HELIX-TURN-HELIX TRANSCRIPTIONAL REGULATOR, ICLR FAMILY"/>
    <property type="match status" value="1"/>
</dbReference>